<proteinExistence type="predicted"/>
<organism evidence="3">
    <name type="scientific">Rhizopus microsporus var. microsporus</name>
    <dbReference type="NCBI Taxonomy" id="86635"/>
    <lineage>
        <taxon>Eukaryota</taxon>
        <taxon>Fungi</taxon>
        <taxon>Fungi incertae sedis</taxon>
        <taxon>Mucoromycota</taxon>
        <taxon>Mucoromycotina</taxon>
        <taxon>Mucoromycetes</taxon>
        <taxon>Mucorales</taxon>
        <taxon>Mucorineae</taxon>
        <taxon>Rhizopodaceae</taxon>
        <taxon>Rhizopus</taxon>
    </lineage>
</organism>
<feature type="region of interest" description="Disordered" evidence="2">
    <location>
        <begin position="1"/>
        <end position="28"/>
    </location>
</feature>
<accession>A0A1X0QT90</accession>
<evidence type="ECO:0000313" key="3">
    <source>
        <dbReference type="EMBL" id="ORE02967.1"/>
    </source>
</evidence>
<reference evidence="3" key="1">
    <citation type="journal article" date="2016" name="Proc. Natl. Acad. Sci. U.S.A.">
        <title>Lipid metabolic changes in an early divergent fungus govern the establishment of a mutualistic symbiosis with endobacteria.</title>
        <authorList>
            <person name="Lastovetsky O.A."/>
            <person name="Gaspar M.L."/>
            <person name="Mondo S.J."/>
            <person name="LaButti K.M."/>
            <person name="Sandor L."/>
            <person name="Grigoriev I.V."/>
            <person name="Henry S.A."/>
            <person name="Pawlowska T.E."/>
        </authorList>
    </citation>
    <scope>NUCLEOTIDE SEQUENCE [LARGE SCALE GENOMIC DNA]</scope>
    <source>
        <strain evidence="3">ATCC 52814</strain>
    </source>
</reference>
<dbReference type="AlphaFoldDB" id="A0A1X0QT90"/>
<feature type="coiled-coil region" evidence="1">
    <location>
        <begin position="207"/>
        <end position="255"/>
    </location>
</feature>
<protein>
    <submittedName>
        <fullName evidence="3">Uncharacterized protein</fullName>
    </submittedName>
</protein>
<dbReference type="EMBL" id="KV922024">
    <property type="protein sequence ID" value="ORE02967.1"/>
    <property type="molecule type" value="Genomic_DNA"/>
</dbReference>
<name>A0A1X0QT90_RHIZD</name>
<dbReference type="PANTHER" id="PTHR40130">
    <property type="entry name" value="EXPRESSED PROTEIN"/>
    <property type="match status" value="1"/>
</dbReference>
<dbReference type="Proteomes" id="UP000242414">
    <property type="component" value="Unassembled WGS sequence"/>
</dbReference>
<feature type="coiled-coil region" evidence="1">
    <location>
        <begin position="119"/>
        <end position="156"/>
    </location>
</feature>
<sequence length="256" mass="29813">MMNSFAPESTRNSSTANASSHFKTTNNESTVIDVKKIEREINEIRENAGQRPHIDELEAAGPFNRLWSAVEPLMDRLSYSVTYPTSTFNHSEEEQEDEEMTRIRRELSAALHDCLPRTNEKTNDERLELEDTKREYEELQQKLGQLQNQIRILEKKNMDNTALKSSIIQFKNDVHKQAKLLLQNQEHAFMTRSAISTGRTATGGHSTAEIMTRIKELEEKNRNLRLQNRKLDAHLEKYRERFEKLKEGAKKRQQDA</sequence>
<feature type="compositionally biased region" description="Low complexity" evidence="2">
    <location>
        <begin position="9"/>
        <end position="20"/>
    </location>
</feature>
<dbReference type="OrthoDB" id="3197614at2759"/>
<dbReference type="PANTHER" id="PTHR40130:SF1">
    <property type="entry name" value="SPINDLE POLE BODY-ASSOCIATED PROTEIN CUT12 DOMAIN-CONTAINING PROTEIN"/>
    <property type="match status" value="1"/>
</dbReference>
<evidence type="ECO:0000256" key="2">
    <source>
        <dbReference type="SAM" id="MobiDB-lite"/>
    </source>
</evidence>
<gene>
    <name evidence="3" type="ORF">BCV72DRAFT_308667</name>
</gene>
<keyword evidence="1" id="KW-0175">Coiled coil</keyword>
<evidence type="ECO:0000256" key="1">
    <source>
        <dbReference type="SAM" id="Coils"/>
    </source>
</evidence>
<dbReference type="VEuPathDB" id="FungiDB:BCV72DRAFT_308667"/>